<evidence type="ECO:0000313" key="2">
    <source>
        <dbReference type="EMBL" id="SDH79522.1"/>
    </source>
</evidence>
<dbReference type="InterPro" id="IPR027417">
    <property type="entry name" value="P-loop_NTPase"/>
</dbReference>
<reference evidence="3" key="1">
    <citation type="submission" date="2016-10" db="EMBL/GenBank/DDBJ databases">
        <authorList>
            <person name="Varghese N."/>
            <person name="Submissions S."/>
        </authorList>
    </citation>
    <scope>NUCLEOTIDE SEQUENCE [LARGE SCALE GENOMIC DNA]</scope>
    <source>
        <strain evidence="3">CGMCC 1.11012</strain>
    </source>
</reference>
<gene>
    <name evidence="2" type="ORF">SAMN05216192_101194</name>
</gene>
<evidence type="ECO:0000313" key="3">
    <source>
        <dbReference type="Proteomes" id="UP000199050"/>
    </source>
</evidence>
<dbReference type="SUPFAM" id="SSF52540">
    <property type="entry name" value="P-loop containing nucleoside triphosphate hydrolases"/>
    <property type="match status" value="1"/>
</dbReference>
<dbReference type="AlphaFoldDB" id="A0A1G8FBR6"/>
<sequence>MEYLNPEKIITDISAFIDVHNHTFFFIIAPTKKGKTSVLKEYVMEQDSTCYMTLTANAARYQKLISLTILCALGDNVGNRYCLEDNLKHIKVLMKNEGISSIIIDDIQNLIGSDQRNWFFKLLHNLANEADVKFILSGTDIPELEGYLSSNTTIKKYAI</sequence>
<dbReference type="RefSeq" id="WP_167360567.1">
    <property type="nucleotide sequence ID" value="NZ_CBCSKY010000007.1"/>
</dbReference>
<proteinExistence type="predicted"/>
<accession>A0A1G8FBR6</accession>
<dbReference type="GO" id="GO:0016887">
    <property type="term" value="F:ATP hydrolysis activity"/>
    <property type="evidence" value="ECO:0007669"/>
    <property type="project" value="InterPro"/>
</dbReference>
<dbReference type="EMBL" id="FNDX01000001">
    <property type="protein sequence ID" value="SDH79522.1"/>
    <property type="molecule type" value="Genomic_DNA"/>
</dbReference>
<feature type="domain" description="ORC1/DEAH AAA+ ATPase" evidence="1">
    <location>
        <begin position="21"/>
        <end position="140"/>
    </location>
</feature>
<organism evidence="2 3">
    <name type="scientific">Paenibacillus typhae</name>
    <dbReference type="NCBI Taxonomy" id="1174501"/>
    <lineage>
        <taxon>Bacteria</taxon>
        <taxon>Bacillati</taxon>
        <taxon>Bacillota</taxon>
        <taxon>Bacilli</taxon>
        <taxon>Bacillales</taxon>
        <taxon>Paenibacillaceae</taxon>
        <taxon>Paenibacillus</taxon>
    </lineage>
</organism>
<evidence type="ECO:0000259" key="1">
    <source>
        <dbReference type="Pfam" id="PF13401"/>
    </source>
</evidence>
<dbReference type="Proteomes" id="UP000199050">
    <property type="component" value="Unassembled WGS sequence"/>
</dbReference>
<dbReference type="Pfam" id="PF13401">
    <property type="entry name" value="AAA_22"/>
    <property type="match status" value="1"/>
</dbReference>
<dbReference type="Gene3D" id="3.40.50.300">
    <property type="entry name" value="P-loop containing nucleotide triphosphate hydrolases"/>
    <property type="match status" value="1"/>
</dbReference>
<protein>
    <submittedName>
        <fullName evidence="2">AAA domain-containing protein</fullName>
    </submittedName>
</protein>
<dbReference type="InterPro" id="IPR049945">
    <property type="entry name" value="AAA_22"/>
</dbReference>
<name>A0A1G8FBR6_9BACL</name>
<keyword evidence="3" id="KW-1185">Reference proteome</keyword>